<reference evidence="2 3" key="1">
    <citation type="submission" date="2023-08" db="EMBL/GenBank/DDBJ databases">
        <title>A Necator americanus chromosomal reference genome.</title>
        <authorList>
            <person name="Ilik V."/>
            <person name="Petrzelkova K.J."/>
            <person name="Pardy F."/>
            <person name="Fuh T."/>
            <person name="Niatou-Singa F.S."/>
            <person name="Gouil Q."/>
            <person name="Baker L."/>
            <person name="Ritchie M.E."/>
            <person name="Jex A.R."/>
            <person name="Gazzola D."/>
            <person name="Li H."/>
            <person name="Toshio Fujiwara R."/>
            <person name="Zhan B."/>
            <person name="Aroian R.V."/>
            <person name="Pafco B."/>
            <person name="Schwarz E.M."/>
        </authorList>
    </citation>
    <scope>NUCLEOTIDE SEQUENCE [LARGE SCALE GENOMIC DNA]</scope>
    <source>
        <strain evidence="2 3">Aroian</strain>
        <tissue evidence="2">Whole animal</tissue>
    </source>
</reference>
<protein>
    <submittedName>
        <fullName evidence="2">Uncharacterized protein</fullName>
    </submittedName>
</protein>
<proteinExistence type="predicted"/>
<gene>
    <name evidence="2" type="primary">Necator_chrIV.g15538</name>
    <name evidence="2" type="ORF">RB195_002243</name>
</gene>
<evidence type="ECO:0000256" key="1">
    <source>
        <dbReference type="SAM" id="MobiDB-lite"/>
    </source>
</evidence>
<dbReference type="Proteomes" id="UP001303046">
    <property type="component" value="Unassembled WGS sequence"/>
</dbReference>
<dbReference type="EMBL" id="JAVFWL010000004">
    <property type="protein sequence ID" value="KAK6750133.1"/>
    <property type="molecule type" value="Genomic_DNA"/>
</dbReference>
<sequence>MCDLHDLHHYVAKASHILRKGAVVQQIAEAHSSTRIGGDSSSRETPSGTDEAVTNGRTLSELRCTSKRLGRSVFEDSPRRRCGQVRQALVPVVG</sequence>
<feature type="region of interest" description="Disordered" evidence="1">
    <location>
        <begin position="29"/>
        <end position="55"/>
    </location>
</feature>
<feature type="compositionally biased region" description="Polar residues" evidence="1">
    <location>
        <begin position="31"/>
        <end position="48"/>
    </location>
</feature>
<evidence type="ECO:0000313" key="2">
    <source>
        <dbReference type="EMBL" id="KAK6750133.1"/>
    </source>
</evidence>
<name>A0ABR1DI41_NECAM</name>
<evidence type="ECO:0000313" key="3">
    <source>
        <dbReference type="Proteomes" id="UP001303046"/>
    </source>
</evidence>
<keyword evidence="3" id="KW-1185">Reference proteome</keyword>
<organism evidence="2 3">
    <name type="scientific">Necator americanus</name>
    <name type="common">Human hookworm</name>
    <dbReference type="NCBI Taxonomy" id="51031"/>
    <lineage>
        <taxon>Eukaryota</taxon>
        <taxon>Metazoa</taxon>
        <taxon>Ecdysozoa</taxon>
        <taxon>Nematoda</taxon>
        <taxon>Chromadorea</taxon>
        <taxon>Rhabditida</taxon>
        <taxon>Rhabditina</taxon>
        <taxon>Rhabditomorpha</taxon>
        <taxon>Strongyloidea</taxon>
        <taxon>Ancylostomatidae</taxon>
        <taxon>Bunostominae</taxon>
        <taxon>Necator</taxon>
    </lineage>
</organism>
<accession>A0ABR1DI41</accession>
<comment type="caution">
    <text evidence="2">The sequence shown here is derived from an EMBL/GenBank/DDBJ whole genome shotgun (WGS) entry which is preliminary data.</text>
</comment>